<feature type="transmembrane region" description="Helical" evidence="1">
    <location>
        <begin position="185"/>
        <end position="206"/>
    </location>
</feature>
<evidence type="ECO:0000313" key="3">
    <source>
        <dbReference type="Proteomes" id="UP001434337"/>
    </source>
</evidence>
<evidence type="ECO:0000313" key="2">
    <source>
        <dbReference type="EMBL" id="WZW97306.1"/>
    </source>
</evidence>
<feature type="transmembrane region" description="Helical" evidence="1">
    <location>
        <begin position="153"/>
        <end position="173"/>
    </location>
</feature>
<accession>A0ABZ3C448</accession>
<keyword evidence="1" id="KW-0812">Transmembrane</keyword>
<keyword evidence="1" id="KW-0472">Membrane</keyword>
<keyword evidence="1" id="KW-1133">Transmembrane helix</keyword>
<feature type="transmembrane region" description="Helical" evidence="1">
    <location>
        <begin position="82"/>
        <end position="101"/>
    </location>
</feature>
<feature type="transmembrane region" description="Helical" evidence="1">
    <location>
        <begin position="39"/>
        <end position="59"/>
    </location>
</feature>
<evidence type="ECO:0008006" key="4">
    <source>
        <dbReference type="Google" id="ProtNLM"/>
    </source>
</evidence>
<evidence type="ECO:0000256" key="1">
    <source>
        <dbReference type="SAM" id="Phobius"/>
    </source>
</evidence>
<gene>
    <name evidence="2" type="ORF">PCC79_10300</name>
</gene>
<dbReference type="EMBL" id="CP115965">
    <property type="protein sequence ID" value="WZW97306.1"/>
    <property type="molecule type" value="Genomic_DNA"/>
</dbReference>
<name>A0ABZ3C448_9ACTN</name>
<proteinExistence type="predicted"/>
<dbReference type="RefSeq" id="WP_342371773.1">
    <property type="nucleotide sequence ID" value="NZ_CP115965.1"/>
</dbReference>
<protein>
    <recommendedName>
        <fullName evidence="4">DUF998 domain-containing protein</fullName>
    </recommendedName>
</protein>
<feature type="transmembrane region" description="Helical" evidence="1">
    <location>
        <begin position="108"/>
        <end position="126"/>
    </location>
</feature>
<reference evidence="2 3" key="1">
    <citation type="journal article" date="2023" name="Environ Microbiome">
        <title>A coral-associated actinobacterium mitigates coral bleaching under heat stress.</title>
        <authorList>
            <person name="Li J."/>
            <person name="Zou Y."/>
            <person name="Li Q."/>
            <person name="Zhang J."/>
            <person name="Bourne D.G."/>
            <person name="Lyu Y."/>
            <person name="Liu C."/>
            <person name="Zhang S."/>
        </authorList>
    </citation>
    <scope>NUCLEOTIDE SEQUENCE [LARGE SCALE GENOMIC DNA]</scope>
    <source>
        <strain evidence="2 3">SCSIO 13291</strain>
    </source>
</reference>
<keyword evidence="3" id="KW-1185">Reference proteome</keyword>
<organism evidence="2 3">
    <name type="scientific">Propioniciclava soli</name>
    <dbReference type="NCBI Taxonomy" id="2775081"/>
    <lineage>
        <taxon>Bacteria</taxon>
        <taxon>Bacillati</taxon>
        <taxon>Actinomycetota</taxon>
        <taxon>Actinomycetes</taxon>
        <taxon>Propionibacteriales</taxon>
        <taxon>Propionibacteriaceae</taxon>
        <taxon>Propioniciclava</taxon>
    </lineage>
</organism>
<dbReference type="Proteomes" id="UP001434337">
    <property type="component" value="Chromosome"/>
</dbReference>
<sequence length="262" mass="28223">MPEQRRHRTPFPTATSIAAPGPTRAAMPRLALSRPTDRFVLLLGALVLADLVFLAIHVAQETVPGVDDIMFNLSEDRSHAEFFNYIKYVWLGAAMLGCTWLTRSLRYLPWAVLFGYFLLDDAFGVHEKMGTALTDGLGLPDVLGLRGQDLGELLFVALAGLVVVGGLVLAWRGAPAHWRAVSREFAILIVALGVVGVGFDLVHAMADGLGLTGSAAVFGTLEDFGEMVVVSLMAWRGFEALEDLRRPVNGVASLPARALVDA</sequence>